<dbReference type="InterPro" id="IPR052713">
    <property type="entry name" value="FeoA"/>
</dbReference>
<dbReference type="GeneID" id="93692831"/>
<dbReference type="InterPro" id="IPR008988">
    <property type="entry name" value="Transcriptional_repressor_C"/>
</dbReference>
<dbReference type="STRING" id="411473.RUMCAL_02030"/>
<keyword evidence="4" id="KW-1185">Reference proteome</keyword>
<feature type="domain" description="Ferrous iron transporter FeoA-like" evidence="2">
    <location>
        <begin position="8"/>
        <end position="79"/>
    </location>
</feature>
<evidence type="ECO:0000259" key="2">
    <source>
        <dbReference type="SMART" id="SM00899"/>
    </source>
</evidence>
<dbReference type="EMBL" id="AWVF01000251">
    <property type="protein sequence ID" value="ERJ94603.1"/>
    <property type="molecule type" value="Genomic_DNA"/>
</dbReference>
<evidence type="ECO:0000313" key="4">
    <source>
        <dbReference type="Proteomes" id="UP000016662"/>
    </source>
</evidence>
<dbReference type="eggNOG" id="COG1918">
    <property type="taxonomic scope" value="Bacteria"/>
</dbReference>
<keyword evidence="1" id="KW-0408">Iron</keyword>
<organism evidence="3 4">
    <name type="scientific">Ruminococcus callidus ATCC 27760</name>
    <dbReference type="NCBI Taxonomy" id="411473"/>
    <lineage>
        <taxon>Bacteria</taxon>
        <taxon>Bacillati</taxon>
        <taxon>Bacillota</taxon>
        <taxon>Clostridia</taxon>
        <taxon>Eubacteriales</taxon>
        <taxon>Oscillospiraceae</taxon>
        <taxon>Ruminococcus</taxon>
    </lineage>
</organism>
<dbReference type="AlphaFoldDB" id="U2M5L7"/>
<evidence type="ECO:0000256" key="1">
    <source>
        <dbReference type="ARBA" id="ARBA00023004"/>
    </source>
</evidence>
<dbReference type="SMART" id="SM00899">
    <property type="entry name" value="FeoA"/>
    <property type="match status" value="1"/>
</dbReference>
<reference evidence="3 4" key="1">
    <citation type="submission" date="2013-07" db="EMBL/GenBank/DDBJ databases">
        <authorList>
            <person name="Weinstock G."/>
            <person name="Sodergren E."/>
            <person name="Wylie T."/>
            <person name="Fulton L."/>
            <person name="Fulton R."/>
            <person name="Fronick C."/>
            <person name="O'Laughlin M."/>
            <person name="Godfrey J."/>
            <person name="Miner T."/>
            <person name="Herter B."/>
            <person name="Appelbaum E."/>
            <person name="Cordes M."/>
            <person name="Lek S."/>
            <person name="Wollam A."/>
            <person name="Pepin K.H."/>
            <person name="Palsikar V.B."/>
            <person name="Mitreva M."/>
            <person name="Wilson R.K."/>
        </authorList>
    </citation>
    <scope>NUCLEOTIDE SEQUENCE [LARGE SCALE GENOMIC DNA]</scope>
    <source>
        <strain evidence="3 4">ATCC 27760</strain>
    </source>
</reference>
<dbReference type="PATRIC" id="fig|411473.3.peg.1676"/>
<comment type="caution">
    <text evidence="3">The sequence shown here is derived from an EMBL/GenBank/DDBJ whole genome shotgun (WGS) entry which is preliminary data.</text>
</comment>
<evidence type="ECO:0000313" key="3">
    <source>
        <dbReference type="EMBL" id="ERJ94603.1"/>
    </source>
</evidence>
<dbReference type="Pfam" id="PF04023">
    <property type="entry name" value="FeoA"/>
    <property type="match status" value="1"/>
</dbReference>
<dbReference type="GO" id="GO:0046914">
    <property type="term" value="F:transition metal ion binding"/>
    <property type="evidence" value="ECO:0007669"/>
    <property type="project" value="InterPro"/>
</dbReference>
<dbReference type="InterPro" id="IPR007167">
    <property type="entry name" value="Fe-transptr_FeoA-like"/>
</dbReference>
<dbReference type="SUPFAM" id="SSF50037">
    <property type="entry name" value="C-terminal domain of transcriptional repressors"/>
    <property type="match status" value="1"/>
</dbReference>
<accession>U2M5L7</accession>
<gene>
    <name evidence="3" type="ORF">RUMCAL_02030</name>
</gene>
<dbReference type="OrthoDB" id="9811076at2"/>
<sequence length="79" mass="8490">MPSEKPVRPLHTLAYGETAVITSMYLHGAIRQRLQDLGWITGTAVRCLHTAGGGDPTAYAVRGGVVALRKCDAKMILVQ</sequence>
<proteinExistence type="predicted"/>
<dbReference type="HOGENOM" id="CLU_150646_12_1_9"/>
<dbReference type="Gene3D" id="2.30.30.90">
    <property type="match status" value="1"/>
</dbReference>
<dbReference type="InterPro" id="IPR038157">
    <property type="entry name" value="FeoA_core_dom"/>
</dbReference>
<dbReference type="PANTHER" id="PTHR42954:SF1">
    <property type="entry name" value="FERROUS IRON TRANSPORTER FEOA DOMAIN-CONTAINING PROTEIN"/>
    <property type="match status" value="1"/>
</dbReference>
<protein>
    <submittedName>
        <fullName evidence="3">FeoA domain protein</fullName>
    </submittedName>
</protein>
<dbReference type="RefSeq" id="WP_021683543.1">
    <property type="nucleotide sequence ID" value="NZ_KI260490.1"/>
</dbReference>
<dbReference type="PANTHER" id="PTHR42954">
    <property type="entry name" value="FE(2+) TRANSPORT PROTEIN A"/>
    <property type="match status" value="1"/>
</dbReference>
<dbReference type="Proteomes" id="UP000016662">
    <property type="component" value="Unassembled WGS sequence"/>
</dbReference>
<name>U2M5L7_9FIRM</name>